<dbReference type="SUPFAM" id="SSF56300">
    <property type="entry name" value="Metallo-dependent phosphatases"/>
    <property type="match status" value="1"/>
</dbReference>
<evidence type="ECO:0000259" key="1">
    <source>
        <dbReference type="Pfam" id="PF00149"/>
    </source>
</evidence>
<keyword evidence="3" id="KW-1185">Reference proteome</keyword>
<organism evidence="2 3">
    <name type="scientific">Marinomonas phaeophyticola</name>
    <dbReference type="NCBI Taxonomy" id="3004091"/>
    <lineage>
        <taxon>Bacteria</taxon>
        <taxon>Pseudomonadati</taxon>
        <taxon>Pseudomonadota</taxon>
        <taxon>Gammaproteobacteria</taxon>
        <taxon>Oceanospirillales</taxon>
        <taxon>Oceanospirillaceae</taxon>
        <taxon>Marinomonas</taxon>
    </lineage>
</organism>
<dbReference type="RefSeq" id="WP_269124859.1">
    <property type="nucleotide sequence ID" value="NZ_JAPUBN010000014.1"/>
</dbReference>
<dbReference type="InterPro" id="IPR004843">
    <property type="entry name" value="Calcineurin-like_PHP"/>
</dbReference>
<dbReference type="Pfam" id="PF00149">
    <property type="entry name" value="Metallophos"/>
    <property type="match status" value="1"/>
</dbReference>
<dbReference type="PANTHER" id="PTHR46546:SF4">
    <property type="entry name" value="SHEWANELLA-LIKE PROTEIN PHOSPHATASE 1"/>
    <property type="match status" value="1"/>
</dbReference>
<feature type="domain" description="Calcineurin-like phosphoesterase" evidence="1">
    <location>
        <begin position="119"/>
        <end position="228"/>
    </location>
</feature>
<dbReference type="Proteomes" id="UP001149719">
    <property type="component" value="Unassembled WGS sequence"/>
</dbReference>
<dbReference type="InterPro" id="IPR029052">
    <property type="entry name" value="Metallo-depent_PP-like"/>
</dbReference>
<proteinExistence type="predicted"/>
<dbReference type="Gene3D" id="3.60.21.10">
    <property type="match status" value="1"/>
</dbReference>
<reference evidence="2" key="1">
    <citation type="submission" date="2022-12" db="EMBL/GenBank/DDBJ databases">
        <title>Marinomonas 15G1-11 sp. nov, isolated from marine algae.</title>
        <authorList>
            <person name="Butt M."/>
            <person name="Choi D.G."/>
            <person name="Kim J.M."/>
            <person name="Lee J.K."/>
            <person name="Baek J.H."/>
            <person name="Jeon C.O."/>
        </authorList>
    </citation>
    <scope>NUCLEOTIDE SEQUENCE</scope>
    <source>
        <strain evidence="2">15G1-11</strain>
    </source>
</reference>
<dbReference type="CDD" id="cd00838">
    <property type="entry name" value="MPP_superfamily"/>
    <property type="match status" value="1"/>
</dbReference>
<evidence type="ECO:0000313" key="2">
    <source>
        <dbReference type="EMBL" id="MCZ2721782.1"/>
    </source>
</evidence>
<comment type="caution">
    <text evidence="2">The sequence shown here is derived from an EMBL/GenBank/DDBJ whole genome shotgun (WGS) entry which is preliminary data.</text>
</comment>
<protein>
    <submittedName>
        <fullName evidence="2">Metallophosphoesterase family protein</fullName>
    </submittedName>
</protein>
<name>A0ABT4JTQ3_9GAMM</name>
<evidence type="ECO:0000313" key="3">
    <source>
        <dbReference type="Proteomes" id="UP001149719"/>
    </source>
</evidence>
<dbReference type="EMBL" id="JAPUBN010000014">
    <property type="protein sequence ID" value="MCZ2721782.1"/>
    <property type="molecule type" value="Genomic_DNA"/>
</dbReference>
<dbReference type="PANTHER" id="PTHR46546">
    <property type="entry name" value="SHEWANELLA-LIKE PROTEIN PHOSPHATASE 1"/>
    <property type="match status" value="1"/>
</dbReference>
<sequence>MALSSPVLTLVSQSGALKKVTEKSPKSASKLTKTLSKIKPSSKQLKRICESKVVSTESNESLFSCAKALQYKLDRKCFKNTYWPLEKGSADSLINKQDRLYRAVTIGPKQPKWQWPTKPIFFISDPHADADAFEASLLTTDGFIRDASGKLRLTKQGKKSLFIVGGDCLDKGPSNLSLLYKLKEVIDLGADLKLLAGNHDLRLLIGLLSIAGERDTGNEHMFVRMGNKVVPLLKEVFDLYLAHTDWQKGIPDEDECKSRLFPSDAWFSEFPLLAKGLVPEEGIERELKKMRTKTHSFEKNCLKSGLSLPQVYATAMKCQQLFLSQKGEFSWFFQKMQLAYKKGSFLFVHAGVDDTIGQLIAKKGVSHLNKCFKKQLHSNLFNFYYSSVANTFRTKYRKSDKPLTRDGVDIIRKSGIHAIVRGHVNYHQGQQLNVKQGLLHIECDITLDRNSRIKEGLVGIGYGVTMIQPKGRIIGLSTDFSYAKVFQPKRFLKSVKKEQISKQKTDKKTLALFNKSLKMSMCNAIKK</sequence>
<gene>
    <name evidence="2" type="ORF">O1D97_08990</name>
</gene>
<accession>A0ABT4JTQ3</accession>